<evidence type="ECO:0000259" key="8">
    <source>
        <dbReference type="PROSITE" id="PS50110"/>
    </source>
</evidence>
<dbReference type="HOGENOM" id="CLU_000445_30_1_4"/>
<evidence type="ECO:0000313" key="10">
    <source>
        <dbReference type="EMBL" id="BAO83258.1"/>
    </source>
</evidence>
<keyword evidence="3" id="KW-0805">Transcription regulation</keyword>
<dbReference type="GO" id="GO:0005829">
    <property type="term" value="C:cytosol"/>
    <property type="evidence" value="ECO:0007669"/>
    <property type="project" value="TreeGrafter"/>
</dbReference>
<dbReference type="STRING" id="1458426.SMCB_1030"/>
<accession>A0A060NUP0</accession>
<feature type="domain" description="OmpR/PhoB-type" evidence="9">
    <location>
        <begin position="133"/>
        <end position="230"/>
    </location>
</feature>
<dbReference type="Gene3D" id="3.40.50.2300">
    <property type="match status" value="1"/>
</dbReference>
<evidence type="ECO:0000256" key="5">
    <source>
        <dbReference type="ARBA" id="ARBA00023163"/>
    </source>
</evidence>
<dbReference type="Gene3D" id="6.10.250.690">
    <property type="match status" value="1"/>
</dbReference>
<evidence type="ECO:0000259" key="9">
    <source>
        <dbReference type="PROSITE" id="PS51755"/>
    </source>
</evidence>
<dbReference type="FunFam" id="3.40.50.2300:FF:000002">
    <property type="entry name" value="DNA-binding response regulator PhoP"/>
    <property type="match status" value="1"/>
</dbReference>
<dbReference type="EMBL" id="AP014569">
    <property type="protein sequence ID" value="BAO83258.1"/>
    <property type="molecule type" value="Genomic_DNA"/>
</dbReference>
<dbReference type="GO" id="GO:0032993">
    <property type="term" value="C:protein-DNA complex"/>
    <property type="evidence" value="ECO:0007669"/>
    <property type="project" value="TreeGrafter"/>
</dbReference>
<feature type="domain" description="Response regulatory" evidence="8">
    <location>
        <begin position="12"/>
        <end position="126"/>
    </location>
</feature>
<feature type="DNA-binding region" description="OmpR/PhoB-type" evidence="7">
    <location>
        <begin position="133"/>
        <end position="230"/>
    </location>
</feature>
<dbReference type="KEGG" id="cbab:SMCB_1030"/>
<protein>
    <submittedName>
        <fullName evidence="10">Response regulators consisting of a CheY-like receiver domain and a winged-helix DNA-binding domain</fullName>
    </submittedName>
</protein>
<dbReference type="AlphaFoldDB" id="A0A060NUP0"/>
<keyword evidence="5" id="KW-0804">Transcription</keyword>
<gene>
    <name evidence="10" type="ORF">SMCB_1030</name>
</gene>
<dbReference type="PROSITE" id="PS51755">
    <property type="entry name" value="OMPR_PHOB"/>
    <property type="match status" value="1"/>
</dbReference>
<dbReference type="InterPro" id="IPR011006">
    <property type="entry name" value="CheY-like_superfamily"/>
</dbReference>
<evidence type="ECO:0000313" key="11">
    <source>
        <dbReference type="Proteomes" id="UP000066014"/>
    </source>
</evidence>
<proteinExistence type="predicted"/>
<keyword evidence="11" id="KW-1185">Reference proteome</keyword>
<dbReference type="SMART" id="SM00448">
    <property type="entry name" value="REC"/>
    <property type="match status" value="1"/>
</dbReference>
<keyword evidence="2" id="KW-0902">Two-component regulatory system</keyword>
<dbReference type="InterPro" id="IPR036388">
    <property type="entry name" value="WH-like_DNA-bd_sf"/>
</dbReference>
<evidence type="ECO:0000256" key="3">
    <source>
        <dbReference type="ARBA" id="ARBA00023015"/>
    </source>
</evidence>
<evidence type="ECO:0000256" key="7">
    <source>
        <dbReference type="PROSITE-ProRule" id="PRU01091"/>
    </source>
</evidence>
<organism evidence="10 11">
    <name type="scientific">Serpentinimonas maccroryi</name>
    <dbReference type="NCBI Taxonomy" id="1458426"/>
    <lineage>
        <taxon>Bacteria</taxon>
        <taxon>Pseudomonadati</taxon>
        <taxon>Pseudomonadota</taxon>
        <taxon>Betaproteobacteria</taxon>
        <taxon>Burkholderiales</taxon>
        <taxon>Comamonadaceae</taxon>
        <taxon>Serpentinimonas</taxon>
    </lineage>
</organism>
<dbReference type="SMART" id="SM00862">
    <property type="entry name" value="Trans_reg_C"/>
    <property type="match status" value="1"/>
</dbReference>
<dbReference type="PANTHER" id="PTHR48111">
    <property type="entry name" value="REGULATOR OF RPOS"/>
    <property type="match status" value="1"/>
</dbReference>
<evidence type="ECO:0000256" key="1">
    <source>
        <dbReference type="ARBA" id="ARBA00022553"/>
    </source>
</evidence>
<dbReference type="SUPFAM" id="SSF52172">
    <property type="entry name" value="CheY-like"/>
    <property type="match status" value="1"/>
</dbReference>
<dbReference type="Pfam" id="PF00072">
    <property type="entry name" value="Response_reg"/>
    <property type="match status" value="1"/>
</dbReference>
<keyword evidence="4 7" id="KW-0238">DNA-binding</keyword>
<name>A0A060NUP0_9BURK</name>
<dbReference type="InterPro" id="IPR001867">
    <property type="entry name" value="OmpR/PhoB-type_DNA-bd"/>
</dbReference>
<dbReference type="GO" id="GO:0000976">
    <property type="term" value="F:transcription cis-regulatory region binding"/>
    <property type="evidence" value="ECO:0007669"/>
    <property type="project" value="TreeGrafter"/>
</dbReference>
<sequence length="233" mass="25706">MGASNHHPTLMKLLLAEDDPLLADALLQQLGKAGYAVQHAPNGAVAEYLLERQPFDIAVLDLGLPMVDGLTVLQRLRQSNPNLPVLLLSARDALHDRVAGFEAGADDYVTKPFDWPELQARLHALMRRNPTQPQALQWHGLVLDPERRRATLNGTVLDLSGREWSLLNLLVEQRDKVVTKDQIAATWSGEGAESGPGNTVEVYIHRLRRKLEGAGVLIRTVRGLGYLMEAEAP</sequence>
<reference evidence="10 11" key="1">
    <citation type="journal article" date="2014" name="Nat. Commun.">
        <title>Physiological and genomic features of highly alkaliphilic hydrogen-utilizing Betaproteobacteria from a continental serpentinizing site.</title>
        <authorList>
            <person name="Suzuki S."/>
            <person name="Kuenen J.G."/>
            <person name="Schipper K."/>
            <person name="van der Velde S."/>
            <person name="Ishii S."/>
            <person name="Wu A."/>
            <person name="Sorokin D.Y."/>
            <person name="Tenney A."/>
            <person name="Meng X.Y."/>
            <person name="Morrill P.L."/>
            <person name="Kamagata Y."/>
            <person name="Muyzer G."/>
            <person name="Nealson K.H."/>
        </authorList>
    </citation>
    <scope>NUCLEOTIDE SEQUENCE [LARGE SCALE GENOMIC DNA]</scope>
    <source>
        <strain evidence="10 11">B1</strain>
    </source>
</reference>
<dbReference type="Pfam" id="PF00486">
    <property type="entry name" value="Trans_reg_C"/>
    <property type="match status" value="1"/>
</dbReference>
<dbReference type="GO" id="GO:0000156">
    <property type="term" value="F:phosphorelay response regulator activity"/>
    <property type="evidence" value="ECO:0007669"/>
    <property type="project" value="TreeGrafter"/>
</dbReference>
<dbReference type="CDD" id="cd00383">
    <property type="entry name" value="trans_reg_C"/>
    <property type="match status" value="1"/>
</dbReference>
<dbReference type="Proteomes" id="UP000066014">
    <property type="component" value="Chromosome"/>
</dbReference>
<keyword evidence="1 6" id="KW-0597">Phosphoprotein</keyword>
<dbReference type="Gene3D" id="1.10.10.10">
    <property type="entry name" value="Winged helix-like DNA-binding domain superfamily/Winged helix DNA-binding domain"/>
    <property type="match status" value="1"/>
</dbReference>
<dbReference type="PANTHER" id="PTHR48111:SF67">
    <property type="entry name" value="TRANSCRIPTIONAL REGULATORY PROTEIN TCTD"/>
    <property type="match status" value="1"/>
</dbReference>
<dbReference type="GO" id="GO:0006355">
    <property type="term" value="P:regulation of DNA-templated transcription"/>
    <property type="evidence" value="ECO:0007669"/>
    <property type="project" value="InterPro"/>
</dbReference>
<evidence type="ECO:0000256" key="2">
    <source>
        <dbReference type="ARBA" id="ARBA00023012"/>
    </source>
</evidence>
<feature type="modified residue" description="4-aspartylphosphate" evidence="6">
    <location>
        <position position="61"/>
    </location>
</feature>
<dbReference type="PROSITE" id="PS50110">
    <property type="entry name" value="RESPONSE_REGULATORY"/>
    <property type="match status" value="1"/>
</dbReference>
<evidence type="ECO:0000256" key="4">
    <source>
        <dbReference type="ARBA" id="ARBA00023125"/>
    </source>
</evidence>
<dbReference type="InterPro" id="IPR001789">
    <property type="entry name" value="Sig_transdc_resp-reg_receiver"/>
</dbReference>
<evidence type="ECO:0000256" key="6">
    <source>
        <dbReference type="PROSITE-ProRule" id="PRU00169"/>
    </source>
</evidence>
<dbReference type="InterPro" id="IPR039420">
    <property type="entry name" value="WalR-like"/>
</dbReference>